<dbReference type="OrthoDB" id="5875998at2759"/>
<name>A0A2G9ULU4_TELCI</name>
<organism evidence="3 4">
    <name type="scientific">Teladorsagia circumcincta</name>
    <name type="common">Brown stomach worm</name>
    <name type="synonym">Ostertagia circumcincta</name>
    <dbReference type="NCBI Taxonomy" id="45464"/>
    <lineage>
        <taxon>Eukaryota</taxon>
        <taxon>Metazoa</taxon>
        <taxon>Ecdysozoa</taxon>
        <taxon>Nematoda</taxon>
        <taxon>Chromadorea</taxon>
        <taxon>Rhabditida</taxon>
        <taxon>Rhabditina</taxon>
        <taxon>Rhabditomorpha</taxon>
        <taxon>Strongyloidea</taxon>
        <taxon>Trichostrongylidae</taxon>
        <taxon>Teladorsagia</taxon>
    </lineage>
</organism>
<dbReference type="EMBL" id="KZ346014">
    <property type="protein sequence ID" value="PIO71228.1"/>
    <property type="molecule type" value="Genomic_DNA"/>
</dbReference>
<keyword evidence="2" id="KW-0472">Membrane</keyword>
<keyword evidence="4" id="KW-1185">Reference proteome</keyword>
<gene>
    <name evidence="3" type="ORF">TELCIR_06874</name>
</gene>
<proteinExistence type="predicted"/>
<reference evidence="3 4" key="1">
    <citation type="submission" date="2015-09" db="EMBL/GenBank/DDBJ databases">
        <title>Draft genome of the parasitic nematode Teladorsagia circumcincta isolate WARC Sus (inbred).</title>
        <authorList>
            <person name="Mitreva M."/>
        </authorList>
    </citation>
    <scope>NUCLEOTIDE SEQUENCE [LARGE SCALE GENOMIC DNA]</scope>
    <source>
        <strain evidence="3 4">S</strain>
    </source>
</reference>
<sequence length="179" mass="19758">MVDLTGLLEWITPMALALFTSTVLTCVSSRTKYTKGVQLQADNDSDQPKRKSAHSVIHSIGRLFRSNKGTVPSQPANNWSTETIVGTAIEQQDGSLREDVVVSPPVLPPRVRIHRRAEYQPLPRAPLPCLAYKFGAPDGIDRRDVEDIFEPRDPSIRETASYGDTYVLPAPSAESVETD</sequence>
<evidence type="ECO:0000256" key="2">
    <source>
        <dbReference type="SAM" id="Phobius"/>
    </source>
</evidence>
<evidence type="ECO:0000313" key="3">
    <source>
        <dbReference type="EMBL" id="PIO71228.1"/>
    </source>
</evidence>
<keyword evidence="2" id="KW-1133">Transmembrane helix</keyword>
<feature type="region of interest" description="Disordered" evidence="1">
    <location>
        <begin position="152"/>
        <end position="179"/>
    </location>
</feature>
<dbReference type="AlphaFoldDB" id="A0A2G9ULU4"/>
<feature type="transmembrane region" description="Helical" evidence="2">
    <location>
        <begin position="6"/>
        <end position="27"/>
    </location>
</feature>
<accession>A0A2G9ULU4</accession>
<dbReference type="Proteomes" id="UP000230423">
    <property type="component" value="Unassembled WGS sequence"/>
</dbReference>
<evidence type="ECO:0000256" key="1">
    <source>
        <dbReference type="SAM" id="MobiDB-lite"/>
    </source>
</evidence>
<protein>
    <submittedName>
        <fullName evidence="3">Uncharacterized protein</fullName>
    </submittedName>
</protein>
<keyword evidence="2" id="KW-0812">Transmembrane</keyword>
<evidence type="ECO:0000313" key="4">
    <source>
        <dbReference type="Proteomes" id="UP000230423"/>
    </source>
</evidence>